<dbReference type="EMBL" id="CAAALY010011901">
    <property type="protein sequence ID" value="VEL11471.1"/>
    <property type="molecule type" value="Genomic_DNA"/>
</dbReference>
<evidence type="ECO:0000313" key="2">
    <source>
        <dbReference type="EMBL" id="VEL11471.1"/>
    </source>
</evidence>
<protein>
    <submittedName>
        <fullName evidence="2">Uncharacterized protein</fullName>
    </submittedName>
</protein>
<sequence length="263" mass="28700">MGCCCSWRRSNRIPLWWPILAVVVELALLASVFTYFELRRRRQTPSSSAAVRFCCPNPRVASIWWCLWPVRYQPANSSNVYMYGPDDLVSCDSSLAALTTGTGPADSQAANIVGSATGANSSGSSSYSLRTSLRRPGSIGIEPDFNDRLELRKTRLTKSNNLVSKTHASVASLASALSEARPEGRVDGSNTGEHLEMSKEQADSLSSKAISTGFYNKGLLLTRPGDPMLNVPNLIPTRLHPDDLAVEAMVARDGKSLYLRYLI</sequence>
<reference evidence="2" key="1">
    <citation type="submission" date="2018-11" db="EMBL/GenBank/DDBJ databases">
        <authorList>
            <consortium name="Pathogen Informatics"/>
        </authorList>
    </citation>
    <scope>NUCLEOTIDE SEQUENCE</scope>
</reference>
<accession>A0A3S5CD80</accession>
<name>A0A3S5CD80_9PLAT</name>
<organism evidence="2 3">
    <name type="scientific">Protopolystoma xenopodis</name>
    <dbReference type="NCBI Taxonomy" id="117903"/>
    <lineage>
        <taxon>Eukaryota</taxon>
        <taxon>Metazoa</taxon>
        <taxon>Spiralia</taxon>
        <taxon>Lophotrochozoa</taxon>
        <taxon>Platyhelminthes</taxon>
        <taxon>Monogenea</taxon>
        <taxon>Polyopisthocotylea</taxon>
        <taxon>Polystomatidea</taxon>
        <taxon>Polystomatidae</taxon>
        <taxon>Protopolystoma</taxon>
    </lineage>
</organism>
<proteinExistence type="predicted"/>
<keyword evidence="1" id="KW-0812">Transmembrane</keyword>
<comment type="caution">
    <text evidence="2">The sequence shown here is derived from an EMBL/GenBank/DDBJ whole genome shotgun (WGS) entry which is preliminary data.</text>
</comment>
<gene>
    <name evidence="2" type="ORF">PXEA_LOCUS4911</name>
</gene>
<dbReference type="Proteomes" id="UP000784294">
    <property type="component" value="Unassembled WGS sequence"/>
</dbReference>
<keyword evidence="1" id="KW-1133">Transmembrane helix</keyword>
<keyword evidence="1" id="KW-0472">Membrane</keyword>
<feature type="transmembrane region" description="Helical" evidence="1">
    <location>
        <begin position="15"/>
        <end position="36"/>
    </location>
</feature>
<evidence type="ECO:0000256" key="1">
    <source>
        <dbReference type="SAM" id="Phobius"/>
    </source>
</evidence>
<keyword evidence="3" id="KW-1185">Reference proteome</keyword>
<evidence type="ECO:0000313" key="3">
    <source>
        <dbReference type="Proteomes" id="UP000784294"/>
    </source>
</evidence>
<dbReference type="AlphaFoldDB" id="A0A3S5CD80"/>